<name>A0AAV4JDE9_9GAST</name>
<protein>
    <submittedName>
        <fullName evidence="1">Uncharacterized protein</fullName>
    </submittedName>
</protein>
<proteinExistence type="predicted"/>
<evidence type="ECO:0000313" key="1">
    <source>
        <dbReference type="EMBL" id="GFS20370.1"/>
    </source>
</evidence>
<reference evidence="1 2" key="1">
    <citation type="journal article" date="2021" name="Elife">
        <title>Chloroplast acquisition without the gene transfer in kleptoplastic sea slugs, Plakobranchus ocellatus.</title>
        <authorList>
            <person name="Maeda T."/>
            <person name="Takahashi S."/>
            <person name="Yoshida T."/>
            <person name="Shimamura S."/>
            <person name="Takaki Y."/>
            <person name="Nagai Y."/>
            <person name="Toyoda A."/>
            <person name="Suzuki Y."/>
            <person name="Arimoto A."/>
            <person name="Ishii H."/>
            <person name="Satoh N."/>
            <person name="Nishiyama T."/>
            <person name="Hasebe M."/>
            <person name="Maruyama T."/>
            <person name="Minagawa J."/>
            <person name="Obokata J."/>
            <person name="Shigenobu S."/>
        </authorList>
    </citation>
    <scope>NUCLEOTIDE SEQUENCE [LARGE SCALE GENOMIC DNA]</scope>
</reference>
<organism evidence="1 2">
    <name type="scientific">Elysia marginata</name>
    <dbReference type="NCBI Taxonomy" id="1093978"/>
    <lineage>
        <taxon>Eukaryota</taxon>
        <taxon>Metazoa</taxon>
        <taxon>Spiralia</taxon>
        <taxon>Lophotrochozoa</taxon>
        <taxon>Mollusca</taxon>
        <taxon>Gastropoda</taxon>
        <taxon>Heterobranchia</taxon>
        <taxon>Euthyneura</taxon>
        <taxon>Panpulmonata</taxon>
        <taxon>Sacoglossa</taxon>
        <taxon>Placobranchoidea</taxon>
        <taxon>Plakobranchidae</taxon>
        <taxon>Elysia</taxon>
    </lineage>
</organism>
<evidence type="ECO:0000313" key="2">
    <source>
        <dbReference type="Proteomes" id="UP000762676"/>
    </source>
</evidence>
<dbReference type="EMBL" id="BMAT01006811">
    <property type="protein sequence ID" value="GFS20370.1"/>
    <property type="molecule type" value="Genomic_DNA"/>
</dbReference>
<keyword evidence="2" id="KW-1185">Reference proteome</keyword>
<comment type="caution">
    <text evidence="1">The sequence shown here is derived from an EMBL/GenBank/DDBJ whole genome shotgun (WGS) entry which is preliminary data.</text>
</comment>
<dbReference type="AlphaFoldDB" id="A0AAV4JDE9"/>
<accession>A0AAV4JDE9</accession>
<gene>
    <name evidence="1" type="ORF">ElyMa_003311300</name>
</gene>
<sequence>PILAPLPPFLQPLPDAPTAAPCLPCYFPVDPSRSYRLNAITERRLVVVASLHTRETQLARNCVATEQRHQCPNRPVHMKPVAGYPFYRWMDWGKLGQLQHGMVGNRTRDLQIPSTTR</sequence>
<feature type="non-terminal residue" evidence="1">
    <location>
        <position position="1"/>
    </location>
</feature>
<dbReference type="Proteomes" id="UP000762676">
    <property type="component" value="Unassembled WGS sequence"/>
</dbReference>